<comment type="caution">
    <text evidence="2">The sequence shown here is derived from an EMBL/GenBank/DDBJ whole genome shotgun (WGS) entry which is preliminary data.</text>
</comment>
<dbReference type="SUPFAM" id="SSF81383">
    <property type="entry name" value="F-box domain"/>
    <property type="match status" value="1"/>
</dbReference>
<evidence type="ECO:0000313" key="2">
    <source>
        <dbReference type="EMBL" id="KAL3645392.1"/>
    </source>
</evidence>
<dbReference type="InterPro" id="IPR006527">
    <property type="entry name" value="F-box-assoc_dom_typ1"/>
</dbReference>
<dbReference type="PANTHER" id="PTHR31672">
    <property type="entry name" value="BNACNNG10540D PROTEIN"/>
    <property type="match status" value="1"/>
</dbReference>
<feature type="domain" description="F-box" evidence="1">
    <location>
        <begin position="2"/>
        <end position="48"/>
    </location>
</feature>
<gene>
    <name evidence="2" type="ORF">CASFOL_010572</name>
</gene>
<dbReference type="Gene3D" id="1.20.1280.50">
    <property type="match status" value="1"/>
</dbReference>
<dbReference type="SMART" id="SM00256">
    <property type="entry name" value="FBOX"/>
    <property type="match status" value="1"/>
</dbReference>
<protein>
    <recommendedName>
        <fullName evidence="1">F-box domain-containing protein</fullName>
    </recommendedName>
</protein>
<organism evidence="2 3">
    <name type="scientific">Castilleja foliolosa</name>
    <dbReference type="NCBI Taxonomy" id="1961234"/>
    <lineage>
        <taxon>Eukaryota</taxon>
        <taxon>Viridiplantae</taxon>
        <taxon>Streptophyta</taxon>
        <taxon>Embryophyta</taxon>
        <taxon>Tracheophyta</taxon>
        <taxon>Spermatophyta</taxon>
        <taxon>Magnoliopsida</taxon>
        <taxon>eudicotyledons</taxon>
        <taxon>Gunneridae</taxon>
        <taxon>Pentapetalae</taxon>
        <taxon>asterids</taxon>
        <taxon>lamiids</taxon>
        <taxon>Lamiales</taxon>
        <taxon>Orobanchaceae</taxon>
        <taxon>Pedicularideae</taxon>
        <taxon>Castillejinae</taxon>
        <taxon>Castilleja</taxon>
    </lineage>
</organism>
<dbReference type="NCBIfam" id="TIGR01640">
    <property type="entry name" value="F_box_assoc_1"/>
    <property type="match status" value="1"/>
</dbReference>
<sequence length="411" mass="47236">MAASLSELPSNILSDILSRLPIKTIFVCRSVCKAFLDVTTSNPHFNSLHGSYTTQCLAIQFKSSPMGSIHLVDSELDTSFSVGENAKLKKPMFQICTFQTTHFKKHFPSFGNENKFILVNSCNGLLFFAENSRCQRAFVCNPITREYVTLFEFDECNRHRTTMGYWFGFSPEENLYKVLRISGSVNVNTSWEIDFIPERWAQVYTVGSSSWRLLEEKPLSDYLSWESSSAILNGTICWLCGEYYESSKFIVYFDFHTEKFGEIPAPVSFQSNELRQSTSIGVLGGYLCVIDDSSHFDIWVMKEFGCQESWTKAFSVDMESIVSTYLHNPFRPLQILGDGKILMIRDYRVLVKFDPETKDFRFLEMDSSYLPNKVVLYTPTFVPLKDILMVDNLKVGNMSTSCRLSCFWIRF</sequence>
<reference evidence="3" key="1">
    <citation type="journal article" date="2024" name="IScience">
        <title>Strigolactones Initiate the Formation of Haustorium-like Structures in Castilleja.</title>
        <authorList>
            <person name="Buerger M."/>
            <person name="Peterson D."/>
            <person name="Chory J."/>
        </authorList>
    </citation>
    <scope>NUCLEOTIDE SEQUENCE [LARGE SCALE GENOMIC DNA]</scope>
</reference>
<evidence type="ECO:0000259" key="1">
    <source>
        <dbReference type="PROSITE" id="PS50181"/>
    </source>
</evidence>
<dbReference type="InterPro" id="IPR036047">
    <property type="entry name" value="F-box-like_dom_sf"/>
</dbReference>
<dbReference type="AlphaFoldDB" id="A0ABD3DV57"/>
<dbReference type="PROSITE" id="PS50181">
    <property type="entry name" value="FBOX"/>
    <property type="match status" value="1"/>
</dbReference>
<dbReference type="Pfam" id="PF07734">
    <property type="entry name" value="FBA_1"/>
    <property type="match status" value="1"/>
</dbReference>
<accession>A0ABD3DV57</accession>
<proteinExistence type="predicted"/>
<dbReference type="Proteomes" id="UP001632038">
    <property type="component" value="Unassembled WGS sequence"/>
</dbReference>
<dbReference type="InterPro" id="IPR001810">
    <property type="entry name" value="F-box_dom"/>
</dbReference>
<dbReference type="InterPro" id="IPR017451">
    <property type="entry name" value="F-box-assoc_interact_dom"/>
</dbReference>
<dbReference type="PANTHER" id="PTHR31672:SF13">
    <property type="entry name" value="F-BOX PROTEIN CPR30-LIKE"/>
    <property type="match status" value="1"/>
</dbReference>
<name>A0ABD3DV57_9LAMI</name>
<keyword evidence="3" id="KW-1185">Reference proteome</keyword>
<dbReference type="Pfam" id="PF00646">
    <property type="entry name" value="F-box"/>
    <property type="match status" value="1"/>
</dbReference>
<evidence type="ECO:0000313" key="3">
    <source>
        <dbReference type="Proteomes" id="UP001632038"/>
    </source>
</evidence>
<dbReference type="EMBL" id="JAVIJP010000013">
    <property type="protein sequence ID" value="KAL3645392.1"/>
    <property type="molecule type" value="Genomic_DNA"/>
</dbReference>
<dbReference type="InterPro" id="IPR050796">
    <property type="entry name" value="SCF_F-box_component"/>
</dbReference>